<dbReference type="VEuPathDB" id="FungiDB:CJJ07_001525"/>
<dbReference type="Pfam" id="PF01501">
    <property type="entry name" value="Glyco_transf_8"/>
    <property type="match status" value="1"/>
</dbReference>
<feature type="region of interest" description="Disordered" evidence="1">
    <location>
        <begin position="532"/>
        <end position="579"/>
    </location>
</feature>
<evidence type="ECO:0000313" key="2">
    <source>
        <dbReference type="EMBL" id="KNE00069.1"/>
    </source>
</evidence>
<dbReference type="VEuPathDB" id="FungiDB:QG37_03016"/>
<dbReference type="VEuPathDB" id="FungiDB:CJI97_001016"/>
<proteinExistence type="predicted"/>
<dbReference type="VEuPathDB" id="FungiDB:B9J08_000997"/>
<dbReference type="EMBL" id="LGST01000020">
    <property type="protein sequence ID" value="KNE00069.1"/>
    <property type="molecule type" value="Genomic_DNA"/>
</dbReference>
<protein>
    <submittedName>
        <fullName evidence="2">Self-glucosylating initiator of glycogen synthesis</fullName>
    </submittedName>
</protein>
<reference evidence="3" key="1">
    <citation type="journal article" date="2015" name="BMC Genomics">
        <title>Draft genome of a commonly misdiagnosed multidrug resistant pathogen Candida auris.</title>
        <authorList>
            <person name="Chatterjee S."/>
            <person name="Alampalli S.V."/>
            <person name="Nageshan R.K."/>
            <person name="Chettiar S.T."/>
            <person name="Joshi S."/>
            <person name="Tatu U.S."/>
        </authorList>
    </citation>
    <scope>NUCLEOTIDE SEQUENCE [LARGE SCALE GENOMIC DNA]</scope>
    <source>
        <strain evidence="3">6684</strain>
    </source>
</reference>
<evidence type="ECO:0000313" key="3">
    <source>
        <dbReference type="Proteomes" id="UP000037122"/>
    </source>
</evidence>
<dbReference type="InterPro" id="IPR029044">
    <property type="entry name" value="Nucleotide-diphossugar_trans"/>
</dbReference>
<dbReference type="Gene3D" id="3.90.550.10">
    <property type="entry name" value="Spore Coat Polysaccharide Biosynthesis Protein SpsA, Chain A"/>
    <property type="match status" value="1"/>
</dbReference>
<gene>
    <name evidence="2" type="ORF">QG37_03016</name>
</gene>
<dbReference type="InterPro" id="IPR002495">
    <property type="entry name" value="Glyco_trans_8"/>
</dbReference>
<feature type="compositionally biased region" description="Acidic residues" evidence="1">
    <location>
        <begin position="535"/>
        <end position="567"/>
    </location>
</feature>
<dbReference type="VEuPathDB" id="FungiDB:CJJ09_002959"/>
<dbReference type="SUPFAM" id="SSF53448">
    <property type="entry name" value="Nucleotide-diphospho-sugar transferases"/>
    <property type="match status" value="1"/>
</dbReference>
<accession>A0A0L0P1E4</accession>
<dbReference type="InterPro" id="IPR050587">
    <property type="entry name" value="GNT1/Glycosyltrans_8"/>
</dbReference>
<comment type="caution">
    <text evidence="2">The sequence shown here is derived from an EMBL/GenBank/DDBJ whole genome shotgun (WGS) entry which is preliminary data.</text>
</comment>
<dbReference type="PANTHER" id="PTHR11183">
    <property type="entry name" value="GLYCOGENIN SUBFAMILY MEMBER"/>
    <property type="match status" value="1"/>
</dbReference>
<name>A0A0L0P1E4_CANAR</name>
<dbReference type="GO" id="GO:0016757">
    <property type="term" value="F:glycosyltransferase activity"/>
    <property type="evidence" value="ECO:0007669"/>
    <property type="project" value="InterPro"/>
</dbReference>
<evidence type="ECO:0000256" key="1">
    <source>
        <dbReference type="SAM" id="MobiDB-lite"/>
    </source>
</evidence>
<dbReference type="VEuPathDB" id="FungiDB:CJI96_0001384"/>
<dbReference type="VEuPathDB" id="FungiDB:CJJ09_002958"/>
<organism evidence="2 3">
    <name type="scientific">Candidozyma auris</name>
    <name type="common">Yeast</name>
    <name type="synonym">Candida auris</name>
    <dbReference type="NCBI Taxonomy" id="498019"/>
    <lineage>
        <taxon>Eukaryota</taxon>
        <taxon>Fungi</taxon>
        <taxon>Dikarya</taxon>
        <taxon>Ascomycota</taxon>
        <taxon>Saccharomycotina</taxon>
        <taxon>Pichiomycetes</taxon>
        <taxon>Metschnikowiaceae</taxon>
        <taxon>Candidozyma</taxon>
    </lineage>
</organism>
<dbReference type="VEuPathDB" id="FungiDB:CJI97_001017"/>
<dbReference type="Proteomes" id="UP000037122">
    <property type="component" value="Unassembled WGS sequence"/>
</dbReference>
<dbReference type="AlphaFoldDB" id="A0A0L0P1E4"/>
<sequence length="603" mass="68250">MFAVASLLFSPSYLPGALVLASRLRRQRLHGARLILLVVRTNFSARQLQMLALAWDEVIDVKEIQQKNENLNLEAKNANRFTSWHYAHSATFTKLQLWALDYDKVLYLDCDTLPRAPSGAQVTDLLALELLPGAVAAAPEAAWPDTFNTGVMVLKPDKGVYGEMLNKLSTLESYDGGDQGFLNGFFNPCPDWLANAIAQWTFSQPEVTPERAAASTGTIPTNGRDARLLSWVPIPYVYNAAAGASFRNYALDFYAAAAGSMADVRCIHYVGPHKPWHGLNNALDDEWWAAWHEHSDLSPDELTREKSPDERDFTIRVLEVPSEEKPEPHTEPIFATKLASQWTEELALPKDDHVPQQHHETTLTPADLCDPLKYIEEFGPTEETAAWDATREAPPLVTPDRSEDFELEMKQFKSTWDQPDETLDEPQRVIDEEVHHAPLHRYDPIETTPLYQQIHDDLEPDFHDPPQREAASFGGDAAVVEEPINAAKDGLFGVYHSQVAERVFNDRSDYTPLHSLLLKEKLKEEQIMRAIKAQDEEEDSDEEDDLNTDGKDEVEDEEEEFAQVEEGDSNHDEDVSTNIVPNLKPVFPWELRPDRVVERTFDF</sequence>